<dbReference type="RefSeq" id="WP_080043957.1">
    <property type="nucleotide sequence ID" value="NZ_CP017717.1"/>
</dbReference>
<dbReference type="STRING" id="1909395.BKM31_44805"/>
<gene>
    <name evidence="1" type="ORF">BKM31_44805</name>
</gene>
<organism evidence="1 2">
    <name type="scientific">[Actinomadura] parvosata subsp. kistnae</name>
    <dbReference type="NCBI Taxonomy" id="1909395"/>
    <lineage>
        <taxon>Bacteria</taxon>
        <taxon>Bacillati</taxon>
        <taxon>Actinomycetota</taxon>
        <taxon>Actinomycetes</taxon>
        <taxon>Streptosporangiales</taxon>
        <taxon>Streptosporangiaceae</taxon>
        <taxon>Nonomuraea</taxon>
    </lineage>
</organism>
<reference evidence="2" key="1">
    <citation type="journal article" date="2017" name="Med. Chem. Commun.">
        <title>Nonomuraea sp. ATCC 55076 harbours the largest actinomycete chromosome to date and the kistamicin biosynthetic gene cluster.</title>
        <authorList>
            <person name="Nazari B."/>
            <person name="Forneris C.C."/>
            <person name="Gibson M.I."/>
            <person name="Moon K."/>
            <person name="Schramma K.R."/>
            <person name="Seyedsayamdost M.R."/>
        </authorList>
    </citation>
    <scope>NUCLEOTIDE SEQUENCE [LARGE SCALE GENOMIC DNA]</scope>
    <source>
        <strain evidence="2">ATCC 55076</strain>
    </source>
</reference>
<evidence type="ECO:0000313" key="1">
    <source>
        <dbReference type="EMBL" id="AQZ67644.1"/>
    </source>
</evidence>
<protein>
    <submittedName>
        <fullName evidence="1">Uncharacterized protein</fullName>
    </submittedName>
</protein>
<dbReference type="EMBL" id="CP017717">
    <property type="protein sequence ID" value="AQZ67644.1"/>
    <property type="molecule type" value="Genomic_DNA"/>
</dbReference>
<sequence>MALDKTFAAGEILSAANVNGYLLSMWIPIDKRVITSGSAAASVSFQSLDSNFRVFRLTASVVTTGSGTEVGLRFNNDSGNNYAHHRLYGSTSGGTPSGTATTSTNLVNLGIGATAHHHISYTIAKYGTADIGAVTGHTASVFTNGAQNVLTAGEWNNTSALINRIDILAHNGGVNFFGVFALEGIRGV</sequence>
<dbReference type="Proteomes" id="UP000190797">
    <property type="component" value="Chromosome"/>
</dbReference>
<name>A0A1V0ABQ6_9ACTN</name>
<evidence type="ECO:0000313" key="2">
    <source>
        <dbReference type="Proteomes" id="UP000190797"/>
    </source>
</evidence>
<proteinExistence type="predicted"/>
<keyword evidence="2" id="KW-1185">Reference proteome</keyword>
<dbReference type="AlphaFoldDB" id="A0A1V0ABQ6"/>
<dbReference type="KEGG" id="noa:BKM31_44805"/>
<accession>A0A1V0ABQ6</accession>